<evidence type="ECO:0000256" key="11">
    <source>
        <dbReference type="ARBA" id="ARBA00022989"/>
    </source>
</evidence>
<keyword evidence="13 14" id="KW-0472">Membrane</keyword>
<keyword evidence="6" id="KW-0808">Transferase</keyword>
<dbReference type="PROSITE" id="PS50885">
    <property type="entry name" value="HAMP"/>
    <property type="match status" value="1"/>
</dbReference>
<dbReference type="InterPro" id="IPR004358">
    <property type="entry name" value="Sig_transdc_His_kin-like_C"/>
</dbReference>
<comment type="subcellular location">
    <subcellularLocation>
        <location evidence="2">Cell membrane</location>
        <topology evidence="2">Multi-pass membrane protein</topology>
    </subcellularLocation>
</comment>
<dbReference type="SMART" id="SM00387">
    <property type="entry name" value="HATPase_c"/>
    <property type="match status" value="1"/>
</dbReference>
<feature type="transmembrane region" description="Helical" evidence="14">
    <location>
        <begin position="6"/>
        <end position="31"/>
    </location>
</feature>
<evidence type="ECO:0000259" key="15">
    <source>
        <dbReference type="PROSITE" id="PS50109"/>
    </source>
</evidence>
<keyword evidence="8" id="KW-0547">Nucleotide-binding</keyword>
<dbReference type="GO" id="GO:0016301">
    <property type="term" value="F:kinase activity"/>
    <property type="evidence" value="ECO:0007669"/>
    <property type="project" value="UniProtKB-KW"/>
</dbReference>
<dbReference type="CDD" id="cd00082">
    <property type="entry name" value="HisKA"/>
    <property type="match status" value="1"/>
</dbReference>
<feature type="transmembrane region" description="Helical" evidence="14">
    <location>
        <begin position="163"/>
        <end position="183"/>
    </location>
</feature>
<proteinExistence type="predicted"/>
<dbReference type="PROSITE" id="PS50109">
    <property type="entry name" value="HIS_KIN"/>
    <property type="match status" value="1"/>
</dbReference>
<gene>
    <name evidence="17" type="ORF">ACFO8Q_11650</name>
</gene>
<dbReference type="Pfam" id="PF02518">
    <property type="entry name" value="HATPase_c"/>
    <property type="match status" value="1"/>
</dbReference>
<evidence type="ECO:0000256" key="4">
    <source>
        <dbReference type="ARBA" id="ARBA00022475"/>
    </source>
</evidence>
<evidence type="ECO:0000256" key="6">
    <source>
        <dbReference type="ARBA" id="ARBA00022679"/>
    </source>
</evidence>
<feature type="domain" description="Histidine kinase" evidence="15">
    <location>
        <begin position="245"/>
        <end position="460"/>
    </location>
</feature>
<keyword evidence="7 14" id="KW-0812">Transmembrane</keyword>
<evidence type="ECO:0000256" key="9">
    <source>
        <dbReference type="ARBA" id="ARBA00022777"/>
    </source>
</evidence>
<evidence type="ECO:0000313" key="17">
    <source>
        <dbReference type="EMBL" id="MFC4768004.1"/>
    </source>
</evidence>
<dbReference type="SUPFAM" id="SSF47384">
    <property type="entry name" value="Homodimeric domain of signal transducing histidine kinase"/>
    <property type="match status" value="1"/>
</dbReference>
<dbReference type="Pfam" id="PF00672">
    <property type="entry name" value="HAMP"/>
    <property type="match status" value="1"/>
</dbReference>
<evidence type="ECO:0000256" key="1">
    <source>
        <dbReference type="ARBA" id="ARBA00000085"/>
    </source>
</evidence>
<dbReference type="PRINTS" id="PR00344">
    <property type="entry name" value="BCTRLSENSOR"/>
</dbReference>
<evidence type="ECO:0000259" key="16">
    <source>
        <dbReference type="PROSITE" id="PS50885"/>
    </source>
</evidence>
<dbReference type="InterPro" id="IPR036890">
    <property type="entry name" value="HATPase_C_sf"/>
</dbReference>
<dbReference type="CDD" id="cd06225">
    <property type="entry name" value="HAMP"/>
    <property type="match status" value="1"/>
</dbReference>
<keyword evidence="12" id="KW-0902">Two-component regulatory system</keyword>
<evidence type="ECO:0000256" key="5">
    <source>
        <dbReference type="ARBA" id="ARBA00022553"/>
    </source>
</evidence>
<evidence type="ECO:0000256" key="8">
    <source>
        <dbReference type="ARBA" id="ARBA00022741"/>
    </source>
</evidence>
<keyword evidence="9 17" id="KW-0418">Kinase</keyword>
<dbReference type="SMART" id="SM00388">
    <property type="entry name" value="HisKA"/>
    <property type="match status" value="1"/>
</dbReference>
<evidence type="ECO:0000313" key="18">
    <source>
        <dbReference type="Proteomes" id="UP001596002"/>
    </source>
</evidence>
<evidence type="ECO:0000256" key="7">
    <source>
        <dbReference type="ARBA" id="ARBA00022692"/>
    </source>
</evidence>
<organism evidence="17 18">
    <name type="scientific">Effusibacillus consociatus</name>
    <dbReference type="NCBI Taxonomy" id="1117041"/>
    <lineage>
        <taxon>Bacteria</taxon>
        <taxon>Bacillati</taxon>
        <taxon>Bacillota</taxon>
        <taxon>Bacilli</taxon>
        <taxon>Bacillales</taxon>
        <taxon>Alicyclobacillaceae</taxon>
        <taxon>Effusibacillus</taxon>
    </lineage>
</organism>
<keyword evidence="10" id="KW-0067">ATP-binding</keyword>
<dbReference type="SUPFAM" id="SSF55874">
    <property type="entry name" value="ATPase domain of HSP90 chaperone/DNA topoisomerase II/histidine kinase"/>
    <property type="match status" value="1"/>
</dbReference>
<dbReference type="CDD" id="cd00075">
    <property type="entry name" value="HATPase"/>
    <property type="match status" value="1"/>
</dbReference>
<evidence type="ECO:0000256" key="2">
    <source>
        <dbReference type="ARBA" id="ARBA00004651"/>
    </source>
</evidence>
<dbReference type="PANTHER" id="PTHR45528">
    <property type="entry name" value="SENSOR HISTIDINE KINASE CPXA"/>
    <property type="match status" value="1"/>
</dbReference>
<dbReference type="SUPFAM" id="SSF158472">
    <property type="entry name" value="HAMP domain-like"/>
    <property type="match status" value="1"/>
</dbReference>
<keyword evidence="18" id="KW-1185">Reference proteome</keyword>
<dbReference type="InterPro" id="IPR050398">
    <property type="entry name" value="HssS/ArlS-like"/>
</dbReference>
<feature type="domain" description="HAMP" evidence="16">
    <location>
        <begin position="185"/>
        <end position="237"/>
    </location>
</feature>
<dbReference type="InterPro" id="IPR005467">
    <property type="entry name" value="His_kinase_dom"/>
</dbReference>
<comment type="caution">
    <text evidence="17">The sequence shown here is derived from an EMBL/GenBank/DDBJ whole genome shotgun (WGS) entry which is preliminary data.</text>
</comment>
<dbReference type="EC" id="2.7.13.3" evidence="3"/>
<dbReference type="PANTHER" id="PTHR45528:SF1">
    <property type="entry name" value="SENSOR HISTIDINE KINASE CPXA"/>
    <property type="match status" value="1"/>
</dbReference>
<dbReference type="InterPro" id="IPR003661">
    <property type="entry name" value="HisK_dim/P_dom"/>
</dbReference>
<dbReference type="SMART" id="SM00304">
    <property type="entry name" value="HAMP"/>
    <property type="match status" value="1"/>
</dbReference>
<dbReference type="Gene3D" id="6.10.340.10">
    <property type="match status" value="1"/>
</dbReference>
<evidence type="ECO:0000256" key="10">
    <source>
        <dbReference type="ARBA" id="ARBA00022840"/>
    </source>
</evidence>
<keyword evidence="5" id="KW-0597">Phosphoprotein</keyword>
<evidence type="ECO:0000256" key="12">
    <source>
        <dbReference type="ARBA" id="ARBA00023012"/>
    </source>
</evidence>
<accession>A0ABV9Q193</accession>
<dbReference type="EMBL" id="JBHSHC010000096">
    <property type="protein sequence ID" value="MFC4768004.1"/>
    <property type="molecule type" value="Genomic_DNA"/>
</dbReference>
<protein>
    <recommendedName>
        <fullName evidence="3">histidine kinase</fullName>
        <ecNumber evidence="3">2.7.13.3</ecNumber>
    </recommendedName>
</protein>
<dbReference type="InterPro" id="IPR036097">
    <property type="entry name" value="HisK_dim/P_sf"/>
</dbReference>
<dbReference type="InterPro" id="IPR003594">
    <property type="entry name" value="HATPase_dom"/>
</dbReference>
<dbReference type="Proteomes" id="UP001596002">
    <property type="component" value="Unassembled WGS sequence"/>
</dbReference>
<dbReference type="RefSeq" id="WP_380026097.1">
    <property type="nucleotide sequence ID" value="NZ_JBHSHC010000096.1"/>
</dbReference>
<dbReference type="InterPro" id="IPR003660">
    <property type="entry name" value="HAMP_dom"/>
</dbReference>
<name>A0ABV9Q193_9BACL</name>
<dbReference type="Gene3D" id="3.30.565.10">
    <property type="entry name" value="Histidine kinase-like ATPase, C-terminal domain"/>
    <property type="match status" value="1"/>
</dbReference>
<reference evidence="18" key="1">
    <citation type="journal article" date="2019" name="Int. J. Syst. Evol. Microbiol.">
        <title>The Global Catalogue of Microorganisms (GCM) 10K type strain sequencing project: providing services to taxonomists for standard genome sequencing and annotation.</title>
        <authorList>
            <consortium name="The Broad Institute Genomics Platform"/>
            <consortium name="The Broad Institute Genome Sequencing Center for Infectious Disease"/>
            <person name="Wu L."/>
            <person name="Ma J."/>
        </authorList>
    </citation>
    <scope>NUCLEOTIDE SEQUENCE [LARGE SCALE GENOMIC DNA]</scope>
    <source>
        <strain evidence="18">WYCCWR 12678</strain>
    </source>
</reference>
<keyword evidence="4" id="KW-1003">Cell membrane</keyword>
<evidence type="ECO:0000256" key="3">
    <source>
        <dbReference type="ARBA" id="ARBA00012438"/>
    </source>
</evidence>
<dbReference type="Pfam" id="PF00512">
    <property type="entry name" value="HisKA"/>
    <property type="match status" value="1"/>
</dbReference>
<sequence>MRSIFFKLFITYVVILFLSFSLFSVVSFWLFQNNISQRHQDSLSNQAKIVVQYIETAYQKGWSRETLISSLELSIAKQDRVVYLYDETGKLMYQAGKNDSAFTLDPEIVQAALRGDKIIRKLEQDERRVILMAQPVKGTVPMQEKVLVMVSYGFERDFNQVKYLLLLGIVITLAITGICTFYVSKKITAPLREMNQVALQFAKGKFSQRVKVKKQDEIGQLGATMNYMAQELSGIEQMRKDFVANVSHDLRSPLTSIHGFLGALLDGTIPPGRQQHYLLIMKEATERLMKLVDDLLDMARMEAGQLNINPVPFNLTEQVRKVIARLEPEFLKHQIQVRLLKDDEQEIEVIADPDRIDQVMVNLIQNAIQFSPAGGTVVITLKKMDRAVVSVRDYGVGIKPEDIKYIWKRFYKEDKARSKKAGTGIGLSIVKHILDLHESSIHVQSEPGQGSEFKFTLPLA</sequence>
<evidence type="ECO:0000256" key="13">
    <source>
        <dbReference type="ARBA" id="ARBA00023136"/>
    </source>
</evidence>
<dbReference type="Gene3D" id="1.10.287.130">
    <property type="match status" value="1"/>
</dbReference>
<comment type="catalytic activity">
    <reaction evidence="1">
        <text>ATP + protein L-histidine = ADP + protein N-phospho-L-histidine.</text>
        <dbReference type="EC" id="2.7.13.3"/>
    </reaction>
</comment>
<keyword evidence="11 14" id="KW-1133">Transmembrane helix</keyword>
<evidence type="ECO:0000256" key="14">
    <source>
        <dbReference type="SAM" id="Phobius"/>
    </source>
</evidence>